<evidence type="ECO:0000313" key="1">
    <source>
        <dbReference type="EMBL" id="GBN42421.1"/>
    </source>
</evidence>
<dbReference type="AlphaFoldDB" id="A0A4Y2NSX1"/>
<accession>A0A4Y2NSX1</accession>
<protein>
    <submittedName>
        <fullName evidence="1">Uncharacterized protein</fullName>
    </submittedName>
</protein>
<sequence length="127" mass="14435">MQTDSSDPQNACSLSRNISDPQNACFHQDIPDPQNMCFLIQQFRPSNACFLIIYSRCRYLRTYQRLHLCFDDATGILRLVCRCEAPHHGDDCEKYASSLNNGLGNPPTTDANECVGEFSTIRHFLKT</sequence>
<comment type="caution">
    <text evidence="1">The sequence shown here is derived from an EMBL/GenBank/DDBJ whole genome shotgun (WGS) entry which is preliminary data.</text>
</comment>
<reference evidence="1 2" key="1">
    <citation type="journal article" date="2019" name="Sci. Rep.">
        <title>Orb-weaving spider Araneus ventricosus genome elucidates the spidroin gene catalogue.</title>
        <authorList>
            <person name="Kono N."/>
            <person name="Nakamura H."/>
            <person name="Ohtoshi R."/>
            <person name="Moran D.A.P."/>
            <person name="Shinohara A."/>
            <person name="Yoshida Y."/>
            <person name="Fujiwara M."/>
            <person name="Mori M."/>
            <person name="Tomita M."/>
            <person name="Arakawa K."/>
        </authorList>
    </citation>
    <scope>NUCLEOTIDE SEQUENCE [LARGE SCALE GENOMIC DNA]</scope>
</reference>
<organism evidence="1 2">
    <name type="scientific">Araneus ventricosus</name>
    <name type="common">Orbweaver spider</name>
    <name type="synonym">Epeira ventricosa</name>
    <dbReference type="NCBI Taxonomy" id="182803"/>
    <lineage>
        <taxon>Eukaryota</taxon>
        <taxon>Metazoa</taxon>
        <taxon>Ecdysozoa</taxon>
        <taxon>Arthropoda</taxon>
        <taxon>Chelicerata</taxon>
        <taxon>Arachnida</taxon>
        <taxon>Araneae</taxon>
        <taxon>Araneomorphae</taxon>
        <taxon>Entelegynae</taxon>
        <taxon>Araneoidea</taxon>
        <taxon>Araneidae</taxon>
        <taxon>Araneus</taxon>
    </lineage>
</organism>
<dbReference type="OrthoDB" id="6427247at2759"/>
<evidence type="ECO:0000313" key="2">
    <source>
        <dbReference type="Proteomes" id="UP000499080"/>
    </source>
</evidence>
<keyword evidence="2" id="KW-1185">Reference proteome</keyword>
<gene>
    <name evidence="1" type="ORF">AVEN_66444_1</name>
</gene>
<name>A0A4Y2NSX1_ARAVE</name>
<dbReference type="Proteomes" id="UP000499080">
    <property type="component" value="Unassembled WGS sequence"/>
</dbReference>
<dbReference type="EMBL" id="BGPR01009808">
    <property type="protein sequence ID" value="GBN42421.1"/>
    <property type="molecule type" value="Genomic_DNA"/>
</dbReference>
<proteinExistence type="predicted"/>